<dbReference type="OrthoDB" id="990419at2759"/>
<dbReference type="Proteomes" id="UP000239757">
    <property type="component" value="Unassembled WGS sequence"/>
</dbReference>
<dbReference type="InterPro" id="IPR024593">
    <property type="entry name" value="DUF3444"/>
</dbReference>
<dbReference type="PANTHER" id="PTHR44137">
    <property type="entry name" value="BNAC03G44070D PROTEIN"/>
    <property type="match status" value="1"/>
</dbReference>
<dbReference type="Pfam" id="PF11926">
    <property type="entry name" value="DUF3444"/>
    <property type="match status" value="1"/>
</dbReference>
<dbReference type="EMBL" id="KZ667723">
    <property type="protein sequence ID" value="PPR90120.1"/>
    <property type="molecule type" value="Genomic_DNA"/>
</dbReference>
<reference evidence="3 4" key="1">
    <citation type="submission" date="2015-01" db="EMBL/GenBank/DDBJ databases">
        <title>Genome of allotetraploid Gossypium barbadense reveals genomic plasticity and fiber elongation in cotton evolution.</title>
        <authorList>
            <person name="Chen X."/>
            <person name="Liu X."/>
            <person name="Zhao B."/>
            <person name="Zheng H."/>
            <person name="Hu Y."/>
            <person name="Lu G."/>
            <person name="Yang C."/>
            <person name="Chen J."/>
            <person name="Shan C."/>
            <person name="Zhang L."/>
            <person name="Zhou Y."/>
            <person name="Wang L."/>
            <person name="Guo W."/>
            <person name="Bai Y."/>
            <person name="Ruan J."/>
            <person name="Shangguan X."/>
            <person name="Mao Y."/>
            <person name="Jiang J."/>
            <person name="Zhu Y."/>
            <person name="Lei J."/>
            <person name="Kang H."/>
            <person name="Chen S."/>
            <person name="He X."/>
            <person name="Wang R."/>
            <person name="Wang Y."/>
            <person name="Chen J."/>
            <person name="Wang L."/>
            <person name="Yu S."/>
            <person name="Wang B."/>
            <person name="Wei J."/>
            <person name="Song S."/>
            <person name="Lu X."/>
            <person name="Gao Z."/>
            <person name="Gu W."/>
            <person name="Deng X."/>
            <person name="Ma D."/>
            <person name="Wang S."/>
            <person name="Liang W."/>
            <person name="Fang L."/>
            <person name="Cai C."/>
            <person name="Zhu X."/>
            <person name="Zhou B."/>
            <person name="Zhang Y."/>
            <person name="Chen Z."/>
            <person name="Xu S."/>
            <person name="Zhu R."/>
            <person name="Wang S."/>
            <person name="Zhang T."/>
            <person name="Zhao G."/>
        </authorList>
    </citation>
    <scope>NUCLEOTIDE SEQUENCE [LARGE SCALE GENOMIC DNA]</scope>
    <source>
        <strain evidence="4">cv. Xinhai21</strain>
        <tissue evidence="3">Leaf</tissue>
    </source>
</reference>
<dbReference type="SUPFAM" id="SSF46565">
    <property type="entry name" value="Chaperone J-domain"/>
    <property type="match status" value="1"/>
</dbReference>
<name>A0A2P5WG99_GOSBA</name>
<evidence type="ECO:0000259" key="2">
    <source>
        <dbReference type="PROSITE" id="PS50076"/>
    </source>
</evidence>
<dbReference type="Pfam" id="PF13456">
    <property type="entry name" value="RVT_3"/>
    <property type="match status" value="1"/>
</dbReference>
<dbReference type="Gene3D" id="1.10.287.110">
    <property type="entry name" value="DnaJ domain"/>
    <property type="match status" value="1"/>
</dbReference>
<evidence type="ECO:0000313" key="4">
    <source>
        <dbReference type="Proteomes" id="UP000239757"/>
    </source>
</evidence>
<proteinExistence type="predicted"/>
<dbReference type="GO" id="GO:0004523">
    <property type="term" value="F:RNA-DNA hybrid ribonuclease activity"/>
    <property type="evidence" value="ECO:0007669"/>
    <property type="project" value="InterPro"/>
</dbReference>
<dbReference type="InterPro" id="IPR002156">
    <property type="entry name" value="RNaseH_domain"/>
</dbReference>
<dbReference type="SMART" id="SM00271">
    <property type="entry name" value="DnaJ"/>
    <property type="match status" value="1"/>
</dbReference>
<accession>A0A2P5WG99</accession>
<dbReference type="Gene3D" id="3.30.420.10">
    <property type="entry name" value="Ribonuclease H-like superfamily/Ribonuclease H"/>
    <property type="match status" value="1"/>
</dbReference>
<dbReference type="InterPro" id="IPR044730">
    <property type="entry name" value="RNase_H-like_dom_plant"/>
</dbReference>
<dbReference type="CDD" id="cd06257">
    <property type="entry name" value="DnaJ"/>
    <property type="match status" value="1"/>
</dbReference>
<protein>
    <recommendedName>
        <fullName evidence="2">J domain-containing protein</fullName>
    </recommendedName>
</protein>
<dbReference type="InterPro" id="IPR036397">
    <property type="entry name" value="RNaseH_sf"/>
</dbReference>
<dbReference type="CDD" id="cd06222">
    <property type="entry name" value="RNase_H_like"/>
    <property type="match status" value="1"/>
</dbReference>
<dbReference type="InterPro" id="IPR036869">
    <property type="entry name" value="J_dom_sf"/>
</dbReference>
<dbReference type="InterPro" id="IPR001623">
    <property type="entry name" value="DnaJ_domain"/>
</dbReference>
<evidence type="ECO:0000256" key="1">
    <source>
        <dbReference type="SAM" id="MobiDB-lite"/>
    </source>
</evidence>
<feature type="domain" description="J" evidence="2">
    <location>
        <begin position="107"/>
        <end position="170"/>
    </location>
</feature>
<evidence type="ECO:0000313" key="3">
    <source>
        <dbReference type="EMBL" id="PPR90120.1"/>
    </source>
</evidence>
<sequence length="516" mass="58238">MSSCKHRSWVSSALTPPPPPWYLTRVTGKREDTSFGSISKSENGLRRSKPPEVAIRGKEIAEKDVAGAKRFVLMAENLYPVLGGLPQLIVALDVYISADEKINGEVDWYRVLGVQPYADEDTIWKHYMKLAFILHPDENKFAGAGAFKLLLEAWSLLSDKARRFSYDQKLNLRGSFTNVLHGKSSMATTSSNGFHNSYSVKNSNIGDQHGATYSNSAPPCSTRTDTFWTTCSSCKMQFKYSRLCINLNLPGLKTVFRRHSERSKTWAIPREEFFHFSHQVPSYLVTGQEGLKSCKGCLKLDPAATPSELLQVFTEAQVVIMKRAREDVPFVDSKRSEEKELVENDQEMKPNTTKEGVREVLYKSAKAANKGIGKTHIKAEFKVHSVNMKNALNISTGWIKINVDGSVMTNYTKAAVGVAVRDWNGKWLMGFNMVTRMDEIFRIEAQAIVEGVKLAWLKGYKQVKINCDNAILTETICNGFASISNIEEVRLIHEWCKKDWRVKFRHVGRESNKVTD</sequence>
<dbReference type="Pfam" id="PF00226">
    <property type="entry name" value="DnaJ"/>
    <property type="match status" value="1"/>
</dbReference>
<dbReference type="AlphaFoldDB" id="A0A2P5WG99"/>
<dbReference type="PANTHER" id="PTHR44137:SF51">
    <property type="entry name" value="MOLECULAR CHAPERONE HSP40_DNAJ FAMILY PROTEIN"/>
    <property type="match status" value="1"/>
</dbReference>
<organism evidence="3 4">
    <name type="scientific">Gossypium barbadense</name>
    <name type="common">Sea Island cotton</name>
    <name type="synonym">Hibiscus barbadensis</name>
    <dbReference type="NCBI Taxonomy" id="3634"/>
    <lineage>
        <taxon>Eukaryota</taxon>
        <taxon>Viridiplantae</taxon>
        <taxon>Streptophyta</taxon>
        <taxon>Embryophyta</taxon>
        <taxon>Tracheophyta</taxon>
        <taxon>Spermatophyta</taxon>
        <taxon>Magnoliopsida</taxon>
        <taxon>eudicotyledons</taxon>
        <taxon>Gunneridae</taxon>
        <taxon>Pentapetalae</taxon>
        <taxon>rosids</taxon>
        <taxon>malvids</taxon>
        <taxon>Malvales</taxon>
        <taxon>Malvaceae</taxon>
        <taxon>Malvoideae</taxon>
        <taxon>Gossypium</taxon>
    </lineage>
</organism>
<dbReference type="PROSITE" id="PS50076">
    <property type="entry name" value="DNAJ_2"/>
    <property type="match status" value="1"/>
</dbReference>
<dbReference type="GO" id="GO:0003676">
    <property type="term" value="F:nucleic acid binding"/>
    <property type="evidence" value="ECO:0007669"/>
    <property type="project" value="InterPro"/>
</dbReference>
<feature type="region of interest" description="Disordered" evidence="1">
    <location>
        <begin position="1"/>
        <end position="28"/>
    </location>
</feature>
<gene>
    <name evidence="3" type="ORF">GOBAR_AA30563</name>
</gene>
<dbReference type="SUPFAM" id="SSF53098">
    <property type="entry name" value="Ribonuclease H-like"/>
    <property type="match status" value="1"/>
</dbReference>
<dbReference type="InterPro" id="IPR012337">
    <property type="entry name" value="RNaseH-like_sf"/>
</dbReference>